<dbReference type="EMBL" id="CABVJG010000011">
    <property type="protein sequence ID" value="VVQ13558.1"/>
    <property type="molecule type" value="Genomic_DNA"/>
</dbReference>
<evidence type="ECO:0008006" key="3">
    <source>
        <dbReference type="Google" id="ProtNLM"/>
    </source>
</evidence>
<protein>
    <recommendedName>
        <fullName evidence="3">DUF4329 domain-containing protein</fullName>
    </recommendedName>
</protein>
<organism evidence="1 2">
    <name type="scientific">Pseudomonas fluorescens</name>
    <dbReference type="NCBI Taxonomy" id="294"/>
    <lineage>
        <taxon>Bacteria</taxon>
        <taxon>Pseudomonadati</taxon>
        <taxon>Pseudomonadota</taxon>
        <taxon>Gammaproteobacteria</taxon>
        <taxon>Pseudomonadales</taxon>
        <taxon>Pseudomonadaceae</taxon>
        <taxon>Pseudomonas</taxon>
    </lineage>
</organism>
<dbReference type="RefSeq" id="WP_150794433.1">
    <property type="nucleotide sequence ID" value="NZ_CABVJG010000011.1"/>
</dbReference>
<evidence type="ECO:0000313" key="1">
    <source>
        <dbReference type="EMBL" id="VVQ13558.1"/>
    </source>
</evidence>
<name>A0A5E7UVV1_PSEFL</name>
<proteinExistence type="predicted"/>
<evidence type="ECO:0000313" key="2">
    <source>
        <dbReference type="Proteomes" id="UP000412311"/>
    </source>
</evidence>
<sequence>MPNLAETSAADDGQALSFLSSSPAFLSSDDAAACLHGLLKAPRNGEFNGFILKTVDARFICAERIDAPMADDKNHQSDATTGQHGIPAVVVSAAGELIVPSGLTLEASFHARPVKAQGADEATTEWIQRNRFFAISDLSEVMNTHRKFAKCYLSARNGGLLSYTSKNSSFEQELSPRLTRKSNGQPRRFEALYEDGSIPSSLWILLTLAAGTTMVVVTGDLWRHRGHLNASWRADILQVQPANSAMPIFGPIFRDAKDVALYLHTKLPESTAAQPNVGFILKHNVSDFFILTEPVSSPYASFDRALLFPKDQHGNPLIPREFRVHGIYHSIQPLPSARLAPSEVDLQQNFFSAADLKVSLDHVIVAPHQRVFAITRDGAVLRFAKPVMPKVRALLVELAQGLEQKLITGGITPAIFVDKVADAGILSVLFPSKTWPTMGRITASTSIVARRRHTVHSLLR</sequence>
<dbReference type="AlphaFoldDB" id="A0A5E7UVV1"/>
<reference evidence="1 2" key="1">
    <citation type="submission" date="2019-09" db="EMBL/GenBank/DDBJ databases">
        <authorList>
            <person name="Chandra G."/>
            <person name="Truman W A."/>
        </authorList>
    </citation>
    <scope>NUCLEOTIDE SEQUENCE [LARGE SCALE GENOMIC DNA]</scope>
    <source>
        <strain evidence="1">PS925</strain>
    </source>
</reference>
<gene>
    <name evidence="1" type="ORF">PS925_03787</name>
</gene>
<accession>A0A5E7UVV1</accession>
<dbReference type="Proteomes" id="UP000412311">
    <property type="component" value="Unassembled WGS sequence"/>
</dbReference>